<dbReference type="EMBL" id="LSSM01001039">
    <property type="protein sequence ID" value="OMJ27392.1"/>
    <property type="molecule type" value="Genomic_DNA"/>
</dbReference>
<dbReference type="Proteomes" id="UP000187429">
    <property type="component" value="Unassembled WGS sequence"/>
</dbReference>
<organism evidence="1 2">
    <name type="scientific">Smittium culicis</name>
    <dbReference type="NCBI Taxonomy" id="133412"/>
    <lineage>
        <taxon>Eukaryota</taxon>
        <taxon>Fungi</taxon>
        <taxon>Fungi incertae sedis</taxon>
        <taxon>Zoopagomycota</taxon>
        <taxon>Kickxellomycotina</taxon>
        <taxon>Harpellomycetes</taxon>
        <taxon>Harpellales</taxon>
        <taxon>Legeriomycetaceae</taxon>
        <taxon>Smittium</taxon>
    </lineage>
</organism>
<evidence type="ECO:0000313" key="1">
    <source>
        <dbReference type="EMBL" id="OMJ27392.1"/>
    </source>
</evidence>
<keyword evidence="2" id="KW-1185">Reference proteome</keyword>
<comment type="caution">
    <text evidence="1">The sequence shown here is derived from an EMBL/GenBank/DDBJ whole genome shotgun (WGS) entry which is preliminary data.</text>
</comment>
<name>A0A1R1YKG4_9FUNG</name>
<evidence type="ECO:0008006" key="3">
    <source>
        <dbReference type="Google" id="ProtNLM"/>
    </source>
</evidence>
<accession>A0A1R1YKG4</accession>
<gene>
    <name evidence="1" type="ORF">AYI69_g3170</name>
</gene>
<sequence length="67" mass="7923">MKFTAPPNTPMQYKIMKKIDVISTFMIIQVQKSNYIDQYTYLGYNMNIMWGVFGKINNKKHKISKAE</sequence>
<protein>
    <recommendedName>
        <fullName evidence="3">PiggyBac transposable element-derived protein domain-containing protein</fullName>
    </recommendedName>
</protein>
<evidence type="ECO:0000313" key="2">
    <source>
        <dbReference type="Proteomes" id="UP000187429"/>
    </source>
</evidence>
<reference evidence="2" key="1">
    <citation type="submission" date="2017-01" db="EMBL/GenBank/DDBJ databases">
        <authorList>
            <person name="Wang Y."/>
            <person name="White M."/>
            <person name="Kvist S."/>
            <person name="Moncalvo J.-M."/>
        </authorList>
    </citation>
    <scope>NUCLEOTIDE SEQUENCE [LARGE SCALE GENOMIC DNA]</scope>
    <source>
        <strain evidence="2">ID-206-W2</strain>
    </source>
</reference>
<dbReference type="AlphaFoldDB" id="A0A1R1YKG4"/>
<proteinExistence type="predicted"/>